<sequence length="133" mass="15415">MGSTAKTVNNFTVSALKNLLRKRELTMMEIVSKDDRNGSNETKLLISLELKGRTSKWFRIELSLHTCQWKMDVRLFPQQNEKTSKDNYIVDGIPDIFISDLARLHRFRTIDSRFSENIRASNAKIEDVAELHS</sequence>
<dbReference type="AlphaFoldDB" id="A0A834JG95"/>
<keyword evidence="2" id="KW-1185">Reference proteome</keyword>
<comment type="caution">
    <text evidence="1">The sequence shown here is derived from an EMBL/GenBank/DDBJ whole genome shotgun (WGS) entry which is preliminary data.</text>
</comment>
<evidence type="ECO:0000313" key="1">
    <source>
        <dbReference type="EMBL" id="KAF7387758.1"/>
    </source>
</evidence>
<proteinExistence type="predicted"/>
<evidence type="ECO:0000313" key="2">
    <source>
        <dbReference type="Proteomes" id="UP000614350"/>
    </source>
</evidence>
<dbReference type="EMBL" id="JACSEA010000012">
    <property type="protein sequence ID" value="KAF7387758.1"/>
    <property type="molecule type" value="Genomic_DNA"/>
</dbReference>
<dbReference type="Proteomes" id="UP000614350">
    <property type="component" value="Unassembled WGS sequence"/>
</dbReference>
<accession>A0A834JG95</accession>
<name>A0A834JG95_VESVU</name>
<protein>
    <submittedName>
        <fullName evidence="1">Uncharacterized protein</fullName>
    </submittedName>
</protein>
<organism evidence="1 2">
    <name type="scientific">Vespula vulgaris</name>
    <name type="common">Yellow jacket</name>
    <name type="synonym">Wasp</name>
    <dbReference type="NCBI Taxonomy" id="7454"/>
    <lineage>
        <taxon>Eukaryota</taxon>
        <taxon>Metazoa</taxon>
        <taxon>Ecdysozoa</taxon>
        <taxon>Arthropoda</taxon>
        <taxon>Hexapoda</taxon>
        <taxon>Insecta</taxon>
        <taxon>Pterygota</taxon>
        <taxon>Neoptera</taxon>
        <taxon>Endopterygota</taxon>
        <taxon>Hymenoptera</taxon>
        <taxon>Apocrita</taxon>
        <taxon>Aculeata</taxon>
        <taxon>Vespoidea</taxon>
        <taxon>Vespidae</taxon>
        <taxon>Vespinae</taxon>
        <taxon>Vespula</taxon>
    </lineage>
</organism>
<gene>
    <name evidence="1" type="ORF">HZH66_010525</name>
</gene>
<reference evidence="1" key="1">
    <citation type="journal article" date="2020" name="G3 (Bethesda)">
        <title>High-Quality Assemblies for Three Invasive Social Wasps from the &lt;i&gt;Vespula&lt;/i&gt; Genus.</title>
        <authorList>
            <person name="Harrop T.W.R."/>
            <person name="Guhlin J."/>
            <person name="McLaughlin G.M."/>
            <person name="Permina E."/>
            <person name="Stockwell P."/>
            <person name="Gilligan J."/>
            <person name="Le Lec M.F."/>
            <person name="Gruber M.A.M."/>
            <person name="Quinn O."/>
            <person name="Lovegrove M."/>
            <person name="Duncan E.J."/>
            <person name="Remnant E.J."/>
            <person name="Van Eeckhoven J."/>
            <person name="Graham B."/>
            <person name="Knapp R.A."/>
            <person name="Langford K.W."/>
            <person name="Kronenberg Z."/>
            <person name="Press M.O."/>
            <person name="Eacker S.M."/>
            <person name="Wilson-Rankin E.E."/>
            <person name="Purcell J."/>
            <person name="Lester P.J."/>
            <person name="Dearden P.K."/>
        </authorList>
    </citation>
    <scope>NUCLEOTIDE SEQUENCE</scope>
    <source>
        <strain evidence="1">Marl-1</strain>
    </source>
</reference>